<organism evidence="1 2">
    <name type="scientific">Streptomyces durocortorensis</name>
    <dbReference type="NCBI Taxonomy" id="2811104"/>
    <lineage>
        <taxon>Bacteria</taxon>
        <taxon>Bacillati</taxon>
        <taxon>Actinomycetota</taxon>
        <taxon>Actinomycetes</taxon>
        <taxon>Kitasatosporales</taxon>
        <taxon>Streptomycetaceae</taxon>
        <taxon>Streptomyces</taxon>
    </lineage>
</organism>
<protein>
    <submittedName>
        <fullName evidence="1">Uncharacterized protein</fullName>
    </submittedName>
</protein>
<evidence type="ECO:0000313" key="1">
    <source>
        <dbReference type="EMBL" id="WNF30223.1"/>
    </source>
</evidence>
<gene>
    <name evidence="1" type="ORF">RI138_27225</name>
</gene>
<dbReference type="Proteomes" id="UP001303236">
    <property type="component" value="Chromosome"/>
</dbReference>
<keyword evidence="2" id="KW-1185">Reference proteome</keyword>
<reference evidence="1 2" key="1">
    <citation type="submission" date="2023-09" db="EMBL/GenBank/DDBJ databases">
        <title>Genome completion map analysis of the actinomycetes C11-1.</title>
        <authorList>
            <person name="Qin P."/>
            <person name="Guan P."/>
        </authorList>
    </citation>
    <scope>NUCLEOTIDE SEQUENCE [LARGE SCALE GENOMIC DNA]</scope>
    <source>
        <strain evidence="1 2">C11-1</strain>
    </source>
</reference>
<name>A0ABY9W2L5_9ACTN</name>
<evidence type="ECO:0000313" key="2">
    <source>
        <dbReference type="Proteomes" id="UP001303236"/>
    </source>
</evidence>
<accession>A0ABY9W2L5</accession>
<sequence length="246" mass="25784">MNDWHPLARIEVAHPERTAVSAVLELHADADPALAVVPGQEICLHLQVTPAGGPYRAYGYLFDDIVAEHATMTNLQGLGHLPNGRFATYARGNEPRAVTAVLKVSDDAPEGAVLLPKVCVGVMSYAGEKLVSSAQITDAGFRVRRAWLPGRNITIPPGGRAVIGVDREVAEAGLRVVGVGLPQYGGVSALPDGSITYTGVPGATGYDRFSVCYENAAGTRNWSEVTVYAGDDVGLTPGLFPGAHTG</sequence>
<proteinExistence type="predicted"/>
<dbReference type="EMBL" id="CP134500">
    <property type="protein sequence ID" value="WNF30223.1"/>
    <property type="molecule type" value="Genomic_DNA"/>
</dbReference>